<evidence type="ECO:0000313" key="1">
    <source>
        <dbReference type="EMBL" id="KOM39552.1"/>
    </source>
</evidence>
<dbReference type="OrthoDB" id="1904110at2759"/>
<name>A0A0L9UAI2_PHAAN</name>
<sequence>MEKSMRLGLMAVVAVSGSMAILVQQVHKRMLSNFMKKFEYQMGGILYAHGQKNLCGSEKHEANKKVRFSKEALEEKSYGRGDRMITTRVGRIRAEQFWEMENVERDEPKLEKMMPTNRKVLYRGIMKYRNSTIHGRLPF</sequence>
<gene>
    <name evidence="1" type="ORF">LR48_Vigan03g293400</name>
</gene>
<dbReference type="Gramene" id="KOM39552">
    <property type="protein sequence ID" value="KOM39552"/>
    <property type="gene ID" value="LR48_Vigan03g293400"/>
</dbReference>
<accession>A0A0L9UAI2</accession>
<organism evidence="1 2">
    <name type="scientific">Phaseolus angularis</name>
    <name type="common">Azuki bean</name>
    <name type="synonym">Vigna angularis</name>
    <dbReference type="NCBI Taxonomy" id="3914"/>
    <lineage>
        <taxon>Eukaryota</taxon>
        <taxon>Viridiplantae</taxon>
        <taxon>Streptophyta</taxon>
        <taxon>Embryophyta</taxon>
        <taxon>Tracheophyta</taxon>
        <taxon>Spermatophyta</taxon>
        <taxon>Magnoliopsida</taxon>
        <taxon>eudicotyledons</taxon>
        <taxon>Gunneridae</taxon>
        <taxon>Pentapetalae</taxon>
        <taxon>rosids</taxon>
        <taxon>fabids</taxon>
        <taxon>Fabales</taxon>
        <taxon>Fabaceae</taxon>
        <taxon>Papilionoideae</taxon>
        <taxon>50 kb inversion clade</taxon>
        <taxon>NPAAA clade</taxon>
        <taxon>indigoferoid/millettioid clade</taxon>
        <taxon>Phaseoleae</taxon>
        <taxon>Vigna</taxon>
    </lineage>
</organism>
<dbReference type="PANTHER" id="PTHR33564:SF8">
    <property type="entry name" value="TRANSMEMBRANE PROTEIN"/>
    <property type="match status" value="1"/>
</dbReference>
<protein>
    <submittedName>
        <fullName evidence="1">Uncharacterized protein</fullName>
    </submittedName>
</protein>
<dbReference type="PANTHER" id="PTHR33564">
    <property type="entry name" value="TRANSMEMBRANE PROTEIN"/>
    <property type="match status" value="1"/>
</dbReference>
<proteinExistence type="predicted"/>
<dbReference type="OMA" id="QFWEMEN"/>
<evidence type="ECO:0000313" key="2">
    <source>
        <dbReference type="Proteomes" id="UP000053144"/>
    </source>
</evidence>
<dbReference type="KEGG" id="var:108327646"/>
<dbReference type="AlphaFoldDB" id="A0A0L9UAI2"/>
<reference evidence="2" key="1">
    <citation type="journal article" date="2015" name="Proc. Natl. Acad. Sci. U.S.A.">
        <title>Genome sequencing of adzuki bean (Vigna angularis) provides insight into high starch and low fat accumulation and domestication.</title>
        <authorList>
            <person name="Yang K."/>
            <person name="Tian Z."/>
            <person name="Chen C."/>
            <person name="Luo L."/>
            <person name="Zhao B."/>
            <person name="Wang Z."/>
            <person name="Yu L."/>
            <person name="Li Y."/>
            <person name="Sun Y."/>
            <person name="Li W."/>
            <person name="Chen Y."/>
            <person name="Li Y."/>
            <person name="Zhang Y."/>
            <person name="Ai D."/>
            <person name="Zhao J."/>
            <person name="Shang C."/>
            <person name="Ma Y."/>
            <person name="Wu B."/>
            <person name="Wang M."/>
            <person name="Gao L."/>
            <person name="Sun D."/>
            <person name="Zhang P."/>
            <person name="Guo F."/>
            <person name="Wang W."/>
            <person name="Li Y."/>
            <person name="Wang J."/>
            <person name="Varshney R.K."/>
            <person name="Wang J."/>
            <person name="Ling H.Q."/>
            <person name="Wan P."/>
        </authorList>
    </citation>
    <scope>NUCLEOTIDE SEQUENCE</scope>
    <source>
        <strain evidence="2">cv. Jingnong 6</strain>
    </source>
</reference>
<dbReference type="EMBL" id="CM003373">
    <property type="protein sequence ID" value="KOM39552.1"/>
    <property type="molecule type" value="Genomic_DNA"/>
</dbReference>
<dbReference type="Proteomes" id="UP000053144">
    <property type="component" value="Chromosome 3"/>
</dbReference>